<dbReference type="GO" id="GO:0003677">
    <property type="term" value="F:DNA binding"/>
    <property type="evidence" value="ECO:0007669"/>
    <property type="project" value="InterPro"/>
</dbReference>
<dbReference type="InterPro" id="IPR001387">
    <property type="entry name" value="Cro/C1-type_HTH"/>
</dbReference>
<accession>A0A494RM14</accession>
<dbReference type="Pfam" id="PF01381">
    <property type="entry name" value="HTH_3"/>
    <property type="match status" value="1"/>
</dbReference>
<organism evidence="2 3">
    <name type="scientific">Brevundimonas naejangsanensis</name>
    <dbReference type="NCBI Taxonomy" id="588932"/>
    <lineage>
        <taxon>Bacteria</taxon>
        <taxon>Pseudomonadati</taxon>
        <taxon>Pseudomonadota</taxon>
        <taxon>Alphaproteobacteria</taxon>
        <taxon>Caulobacterales</taxon>
        <taxon>Caulobacteraceae</taxon>
        <taxon>Brevundimonas</taxon>
    </lineage>
</organism>
<dbReference type="AlphaFoldDB" id="A0A494RM14"/>
<dbReference type="SUPFAM" id="SSF47413">
    <property type="entry name" value="lambda repressor-like DNA-binding domains"/>
    <property type="match status" value="1"/>
</dbReference>
<dbReference type="EMBL" id="CP032707">
    <property type="protein sequence ID" value="AYG94626.1"/>
    <property type="molecule type" value="Genomic_DNA"/>
</dbReference>
<dbReference type="PROSITE" id="PS50943">
    <property type="entry name" value="HTH_CROC1"/>
    <property type="match status" value="1"/>
</dbReference>
<proteinExistence type="predicted"/>
<dbReference type="Gene3D" id="1.10.260.40">
    <property type="entry name" value="lambda repressor-like DNA-binding domains"/>
    <property type="match status" value="1"/>
</dbReference>
<dbReference type="CDD" id="cd00093">
    <property type="entry name" value="HTH_XRE"/>
    <property type="match status" value="1"/>
</dbReference>
<evidence type="ECO:0000313" key="2">
    <source>
        <dbReference type="EMBL" id="AYG94626.1"/>
    </source>
</evidence>
<protein>
    <submittedName>
        <fullName evidence="2">Helix-turn-helix domain-containing protein</fullName>
    </submittedName>
</protein>
<reference evidence="2 3" key="1">
    <citation type="submission" date="2018-10" db="EMBL/GenBank/DDBJ databases">
        <title>Complete genome sequence of Brevundimonas naejangsanensis BRV3.</title>
        <authorList>
            <person name="Berrios L."/>
            <person name="Ely B."/>
        </authorList>
    </citation>
    <scope>NUCLEOTIDE SEQUENCE [LARGE SCALE GENOMIC DNA]</scope>
    <source>
        <strain evidence="2 3">BRV3</strain>
    </source>
</reference>
<dbReference type="OrthoDB" id="7923537at2"/>
<evidence type="ECO:0000313" key="3">
    <source>
        <dbReference type="Proteomes" id="UP000276984"/>
    </source>
</evidence>
<name>A0A494RM14_9CAUL</name>
<dbReference type="SMART" id="SM00530">
    <property type="entry name" value="HTH_XRE"/>
    <property type="match status" value="1"/>
</dbReference>
<keyword evidence="3" id="KW-1185">Reference proteome</keyword>
<dbReference type="InterPro" id="IPR010982">
    <property type="entry name" value="Lambda_DNA-bd_dom_sf"/>
</dbReference>
<gene>
    <name evidence="2" type="ORF">D8I30_05100</name>
</gene>
<feature type="domain" description="HTH cro/C1-type" evidence="1">
    <location>
        <begin position="23"/>
        <end position="75"/>
    </location>
</feature>
<sequence length="140" mass="15690">MVGDFGAEGPHMVDRHVGRRVCEKRIALGFNQTELGRALGVTFQQVQKYEKGANRISASKLWDIARFFRVDIGYFFEGLVAAPQPGMAELQAQPFEHDFPATRQTIEIGRLAPRLSSRQQKLVLDLMRELTAQGEDDGAD</sequence>
<dbReference type="Proteomes" id="UP000276984">
    <property type="component" value="Chromosome"/>
</dbReference>
<evidence type="ECO:0000259" key="1">
    <source>
        <dbReference type="PROSITE" id="PS50943"/>
    </source>
</evidence>